<reference evidence="2" key="2">
    <citation type="journal article" date="2018" name="Plant J.">
        <title>The Sorghum bicolor reference genome: improved assembly, gene annotations, a transcriptome atlas, and signatures of genome organization.</title>
        <authorList>
            <person name="McCormick R.F."/>
            <person name="Truong S.K."/>
            <person name="Sreedasyam A."/>
            <person name="Jenkins J."/>
            <person name="Shu S."/>
            <person name="Sims D."/>
            <person name="Kennedy M."/>
            <person name="Amirebrahimi M."/>
            <person name="Weers B.D."/>
            <person name="McKinley B."/>
            <person name="Mattison A."/>
            <person name="Morishige D.T."/>
            <person name="Grimwood J."/>
            <person name="Schmutz J."/>
            <person name="Mullet J.E."/>
        </authorList>
    </citation>
    <scope>NUCLEOTIDE SEQUENCE [LARGE SCALE GENOMIC DNA]</scope>
    <source>
        <strain evidence="2">cv. BTx623</strain>
    </source>
</reference>
<dbReference type="Gramene" id="KXG33098">
    <property type="protein sequence ID" value="KXG33098"/>
    <property type="gene ID" value="SORBI_3003G253900"/>
</dbReference>
<organism evidence="1 2">
    <name type="scientific">Sorghum bicolor</name>
    <name type="common">Sorghum</name>
    <name type="synonym">Sorghum vulgare</name>
    <dbReference type="NCBI Taxonomy" id="4558"/>
    <lineage>
        <taxon>Eukaryota</taxon>
        <taxon>Viridiplantae</taxon>
        <taxon>Streptophyta</taxon>
        <taxon>Embryophyta</taxon>
        <taxon>Tracheophyta</taxon>
        <taxon>Spermatophyta</taxon>
        <taxon>Magnoliopsida</taxon>
        <taxon>Liliopsida</taxon>
        <taxon>Poales</taxon>
        <taxon>Poaceae</taxon>
        <taxon>PACMAD clade</taxon>
        <taxon>Panicoideae</taxon>
        <taxon>Andropogonodae</taxon>
        <taxon>Andropogoneae</taxon>
        <taxon>Sorghinae</taxon>
        <taxon>Sorghum</taxon>
    </lineage>
</organism>
<dbReference type="AlphaFoldDB" id="A0A1B6Q594"/>
<name>A0A1B6Q594_SORBI</name>
<gene>
    <name evidence="1" type="ORF">SORBI_3003G253900</name>
</gene>
<protein>
    <submittedName>
        <fullName evidence="1">Uncharacterized protein</fullName>
    </submittedName>
</protein>
<evidence type="ECO:0000313" key="2">
    <source>
        <dbReference type="Proteomes" id="UP000000768"/>
    </source>
</evidence>
<reference evidence="1 2" key="1">
    <citation type="journal article" date="2009" name="Nature">
        <title>The Sorghum bicolor genome and the diversification of grasses.</title>
        <authorList>
            <person name="Paterson A.H."/>
            <person name="Bowers J.E."/>
            <person name="Bruggmann R."/>
            <person name="Dubchak I."/>
            <person name="Grimwood J."/>
            <person name="Gundlach H."/>
            <person name="Haberer G."/>
            <person name="Hellsten U."/>
            <person name="Mitros T."/>
            <person name="Poliakov A."/>
            <person name="Schmutz J."/>
            <person name="Spannagl M."/>
            <person name="Tang H."/>
            <person name="Wang X."/>
            <person name="Wicker T."/>
            <person name="Bharti A.K."/>
            <person name="Chapman J."/>
            <person name="Feltus F.A."/>
            <person name="Gowik U."/>
            <person name="Grigoriev I.V."/>
            <person name="Lyons E."/>
            <person name="Maher C.A."/>
            <person name="Martis M."/>
            <person name="Narechania A."/>
            <person name="Otillar R.P."/>
            <person name="Penning B.W."/>
            <person name="Salamov A.A."/>
            <person name="Wang Y."/>
            <person name="Zhang L."/>
            <person name="Carpita N.C."/>
            <person name="Freeling M."/>
            <person name="Gingle A.R."/>
            <person name="Hash C.T."/>
            <person name="Keller B."/>
            <person name="Klein P."/>
            <person name="Kresovich S."/>
            <person name="McCann M.C."/>
            <person name="Ming R."/>
            <person name="Peterson D.G."/>
            <person name="Mehboob-ur-Rahman"/>
            <person name="Ware D."/>
            <person name="Westhoff P."/>
            <person name="Mayer K.F."/>
            <person name="Messing J."/>
            <person name="Rokhsar D.S."/>
        </authorList>
    </citation>
    <scope>NUCLEOTIDE SEQUENCE [LARGE SCALE GENOMIC DNA]</scope>
    <source>
        <strain evidence="2">cv. BTx623</strain>
    </source>
</reference>
<evidence type="ECO:0000313" key="1">
    <source>
        <dbReference type="EMBL" id="KXG33098.1"/>
    </source>
</evidence>
<keyword evidence="2" id="KW-1185">Reference proteome</keyword>
<accession>A0A1B6Q594</accession>
<sequence>MPAASCHLCAVVYWCDWCHPPQAPCHCFLPSVACQACRPSSADASKVLWSSSSTTALHTTPSISLIVFLLALAPPLCPPPLHLSSLPVPR</sequence>
<proteinExistence type="predicted"/>
<dbReference type="InParanoid" id="A0A1B6Q594"/>
<dbReference type="Proteomes" id="UP000000768">
    <property type="component" value="Chromosome 3"/>
</dbReference>
<dbReference type="EMBL" id="CM000762">
    <property type="protein sequence ID" value="KXG33098.1"/>
    <property type="molecule type" value="Genomic_DNA"/>
</dbReference>